<dbReference type="EMBL" id="JAIZAY010000010">
    <property type="protein sequence ID" value="KAJ8034733.1"/>
    <property type="molecule type" value="Genomic_DNA"/>
</dbReference>
<sequence>MEQVFCRYLDDRYMDGTNLVITNVWEIHEGNYTCQAVFRKCGHVEKLQISVTVIKEFVECFHCMNYVKGKPGQHPPDNCSTLSSDGVVPTVTCMSSCVTIVAEGLEGHDLVSHFIKRDCSDNAILSTIASNRTLTKGELEELKKGFSVTSIYSGRVGVCAENHCNNQNANYQMVQTSADNNAHSSTSQLKTLNFVYFIITFTGSLV</sequence>
<comment type="caution">
    <text evidence="1">The sequence shown here is derived from an EMBL/GenBank/DDBJ whole genome shotgun (WGS) entry which is preliminary data.</text>
</comment>
<evidence type="ECO:0000313" key="1">
    <source>
        <dbReference type="EMBL" id="KAJ8034733.1"/>
    </source>
</evidence>
<organism evidence="1 2">
    <name type="scientific">Holothuria leucospilota</name>
    <name type="common">Black long sea cucumber</name>
    <name type="synonym">Mertensiothuria leucospilota</name>
    <dbReference type="NCBI Taxonomy" id="206669"/>
    <lineage>
        <taxon>Eukaryota</taxon>
        <taxon>Metazoa</taxon>
        <taxon>Echinodermata</taxon>
        <taxon>Eleutherozoa</taxon>
        <taxon>Echinozoa</taxon>
        <taxon>Holothuroidea</taxon>
        <taxon>Aspidochirotacea</taxon>
        <taxon>Aspidochirotida</taxon>
        <taxon>Holothuriidae</taxon>
        <taxon>Holothuria</taxon>
    </lineage>
</organism>
<dbReference type="AlphaFoldDB" id="A0A9Q1BY03"/>
<reference evidence="1" key="1">
    <citation type="submission" date="2021-10" db="EMBL/GenBank/DDBJ databases">
        <title>Tropical sea cucumber genome reveals ecological adaptation and Cuvierian tubules defense mechanism.</title>
        <authorList>
            <person name="Chen T."/>
        </authorList>
    </citation>
    <scope>NUCLEOTIDE SEQUENCE</scope>
    <source>
        <strain evidence="1">Nanhai2018</strain>
        <tissue evidence="1">Muscle</tissue>
    </source>
</reference>
<proteinExistence type="predicted"/>
<name>A0A9Q1BY03_HOLLE</name>
<gene>
    <name evidence="1" type="ORF">HOLleu_21696</name>
</gene>
<dbReference type="Proteomes" id="UP001152320">
    <property type="component" value="Chromosome 10"/>
</dbReference>
<evidence type="ECO:0000313" key="2">
    <source>
        <dbReference type="Proteomes" id="UP001152320"/>
    </source>
</evidence>
<keyword evidence="2" id="KW-1185">Reference proteome</keyword>
<accession>A0A9Q1BY03</accession>
<protein>
    <submittedName>
        <fullName evidence="1">Uncharacterized protein</fullName>
    </submittedName>
</protein>